<dbReference type="Proteomes" id="UP000036902">
    <property type="component" value="Chromosome"/>
</dbReference>
<keyword evidence="1" id="KW-0175">Coiled coil</keyword>
<keyword evidence="3" id="KW-1185">Reference proteome</keyword>
<evidence type="ECO:0000256" key="1">
    <source>
        <dbReference type="SAM" id="Coils"/>
    </source>
</evidence>
<dbReference type="EMBL" id="CP014646">
    <property type="protein sequence ID" value="AMO36711.1"/>
    <property type="molecule type" value="Genomic_DNA"/>
</dbReference>
<proteinExistence type="predicted"/>
<reference evidence="3" key="1">
    <citation type="submission" date="2016-03" db="EMBL/GenBank/DDBJ databases">
        <authorList>
            <person name="Ma C."/>
            <person name="Zhou S."/>
            <person name="Yang G."/>
        </authorList>
    </citation>
    <scope>NUCLEOTIDE SEQUENCE [LARGE SCALE GENOMIC DNA]</scope>
    <source>
        <strain evidence="3">SgZ-1</strain>
    </source>
</reference>
<dbReference type="KEGG" id="thu:AC731_007010"/>
<sequence length="324" mass="35967">MARTAHTPVIHETPEIAPEAYAEDAQALTTLSIADQQQNARVRAVALRVGYQLPGDAIDPDLIQRDIAANMRRSVEACLEVGRGLSVLKEACPHGQFLARLDVIGLDRKVAAKFMQAATKFSNVSSTRHLEAAIGSQTKLFEMLVLDDEQIDELALEGQTGELKLDDVATMSVKELRAKLRELRQKDEATQRLLQDKNAKIDELTTVKLGVSPWDEKVGKFKGAIAAHFDQLDQGVAQINLFHGSILDEDTQWGDDAEQERLILRQFAVLFGDRLKRLTQQFAELRDHYEATLAGWAAELDNRNLDLFEAAQIEGDAEAVVEEA</sequence>
<protein>
    <submittedName>
        <fullName evidence="2">Uncharacterized protein</fullName>
    </submittedName>
</protein>
<dbReference type="STRING" id="1134435.AC731_007010"/>
<dbReference type="AlphaFoldDB" id="A0A127K420"/>
<evidence type="ECO:0000313" key="3">
    <source>
        <dbReference type="Proteomes" id="UP000036902"/>
    </source>
</evidence>
<gene>
    <name evidence="2" type="ORF">AC731_007010</name>
</gene>
<feature type="coiled-coil region" evidence="1">
    <location>
        <begin position="173"/>
        <end position="200"/>
    </location>
</feature>
<name>A0A127K420_9RHOO</name>
<organism evidence="2 3">
    <name type="scientific">Thauera humireducens</name>
    <dbReference type="NCBI Taxonomy" id="1134435"/>
    <lineage>
        <taxon>Bacteria</taxon>
        <taxon>Pseudomonadati</taxon>
        <taxon>Pseudomonadota</taxon>
        <taxon>Betaproteobacteria</taxon>
        <taxon>Rhodocyclales</taxon>
        <taxon>Zoogloeaceae</taxon>
        <taxon>Thauera</taxon>
    </lineage>
</organism>
<dbReference type="RefSeq" id="WP_053085796.1">
    <property type="nucleotide sequence ID" value="NZ_CP014646.1"/>
</dbReference>
<accession>A0A127K420</accession>
<evidence type="ECO:0000313" key="2">
    <source>
        <dbReference type="EMBL" id="AMO36711.1"/>
    </source>
</evidence>